<dbReference type="AlphaFoldDB" id="A0A4U0X3E3"/>
<comment type="caution">
    <text evidence="4">The sequence shown here is derived from an EMBL/GenBank/DDBJ whole genome shotgun (WGS) entry which is preliminary data.</text>
</comment>
<evidence type="ECO:0000256" key="3">
    <source>
        <dbReference type="ARBA" id="ARBA00023128"/>
    </source>
</evidence>
<proteinExistence type="predicted"/>
<evidence type="ECO:0000313" key="4">
    <source>
        <dbReference type="EMBL" id="TKA70872.1"/>
    </source>
</evidence>
<dbReference type="OrthoDB" id="185373at2759"/>
<dbReference type="Gene3D" id="1.25.40.10">
    <property type="entry name" value="Tetratricopeptide repeat domain"/>
    <property type="match status" value="1"/>
</dbReference>
<reference evidence="4 5" key="1">
    <citation type="submission" date="2017-03" db="EMBL/GenBank/DDBJ databases">
        <title>Genomes of endolithic fungi from Antarctica.</title>
        <authorList>
            <person name="Coleine C."/>
            <person name="Masonjones S."/>
            <person name="Stajich J.E."/>
        </authorList>
    </citation>
    <scope>NUCLEOTIDE SEQUENCE [LARGE SCALE GENOMIC DNA]</scope>
    <source>
        <strain evidence="4 5">CCFEE 5187</strain>
    </source>
</reference>
<dbReference type="PANTHER" id="PTHR47938">
    <property type="entry name" value="RESPIRATORY COMPLEX I CHAPERONE (CIA84), PUTATIVE (AFU_ORTHOLOGUE AFUA_2G06020)-RELATED"/>
    <property type="match status" value="1"/>
</dbReference>
<accession>A0A4U0X3E3</accession>
<evidence type="ECO:0000256" key="2">
    <source>
        <dbReference type="ARBA" id="ARBA00022946"/>
    </source>
</evidence>
<keyword evidence="5" id="KW-1185">Reference proteome</keyword>
<dbReference type="Pfam" id="PF13812">
    <property type="entry name" value="PPR_3"/>
    <property type="match status" value="1"/>
</dbReference>
<dbReference type="GO" id="GO:0003729">
    <property type="term" value="F:mRNA binding"/>
    <property type="evidence" value="ECO:0007669"/>
    <property type="project" value="TreeGrafter"/>
</dbReference>
<dbReference type="InterPro" id="IPR011990">
    <property type="entry name" value="TPR-like_helical_dom_sf"/>
</dbReference>
<organism evidence="4 5">
    <name type="scientific">Cryomyces minteri</name>
    <dbReference type="NCBI Taxonomy" id="331657"/>
    <lineage>
        <taxon>Eukaryota</taxon>
        <taxon>Fungi</taxon>
        <taxon>Dikarya</taxon>
        <taxon>Ascomycota</taxon>
        <taxon>Pezizomycotina</taxon>
        <taxon>Dothideomycetes</taxon>
        <taxon>Dothideomycetes incertae sedis</taxon>
        <taxon>Cryomyces</taxon>
    </lineage>
</organism>
<gene>
    <name evidence="4" type="ORF">B0A49_05633</name>
</gene>
<protein>
    <recommendedName>
        <fullName evidence="6">Pentatricopeptide repeat-containing protein</fullName>
    </recommendedName>
</protein>
<dbReference type="Proteomes" id="UP000308768">
    <property type="component" value="Unassembled WGS sequence"/>
</dbReference>
<dbReference type="InterPro" id="IPR024319">
    <property type="entry name" value="ATPase_expression_mit"/>
</dbReference>
<dbReference type="Pfam" id="PF12921">
    <property type="entry name" value="ATP13"/>
    <property type="match status" value="1"/>
</dbReference>
<dbReference type="GO" id="GO:0005739">
    <property type="term" value="C:mitochondrion"/>
    <property type="evidence" value="ECO:0007669"/>
    <property type="project" value="UniProtKB-SubCell"/>
</dbReference>
<dbReference type="EMBL" id="NAJN01000610">
    <property type="protein sequence ID" value="TKA70872.1"/>
    <property type="molecule type" value="Genomic_DNA"/>
</dbReference>
<dbReference type="STRING" id="331657.A0A4U0X3E3"/>
<dbReference type="InterPro" id="IPR002885">
    <property type="entry name" value="PPR_rpt"/>
</dbReference>
<evidence type="ECO:0008006" key="6">
    <source>
        <dbReference type="Google" id="ProtNLM"/>
    </source>
</evidence>
<comment type="subcellular location">
    <subcellularLocation>
        <location evidence="1">Mitochondrion</location>
    </subcellularLocation>
</comment>
<keyword evidence="2" id="KW-0809">Transit peptide</keyword>
<name>A0A4U0X3E3_9PEZI</name>
<evidence type="ECO:0000256" key="1">
    <source>
        <dbReference type="ARBA" id="ARBA00004173"/>
    </source>
</evidence>
<sequence length="650" mass="74071">MQSQTYVHDVAALESYELDELPFDAGSGEDDAQPFSSYLQLAEDEQASDFRYDGSANVEPNAIPAKKLEQMDTLTHTRERQIVGNFANALAHSRKVAQRQHMFSRMQAASKLNYKEELRDALSKKDLFRLMQAFLAAAHDKDYIRNIPETTFSSILNMLQPKHLTSLARARSGISPGAVRQFNDVASAESLLVDYLNEVKEITAIRRATGMRLSINDYRCLLACCRTVGDKDSAERLWTDMGRDNITPDTTCYNNYLAALIWNRQYAAFASHKLRTTPLNTAARSADVLGPGYEGFRVKTRSIKEEVMSIFNNMLGREIVADETTMRYVMLAMAREGDIDTVKTLLKRVWNIDANAVMKNASEPDFKTIQKVPSHSPLYPNGRLLYDIAHMFGSNNDIPAALRLVDYVSRLYSIKISQAAWSQLHEWTFVLASSRTGHNGDPAMRIGNATGQLPKASVSSLWQTFTSPPYNIRPTMSMYNQLIKNLWSRQSYARMLPYIDEGVQLHLASNRAARRHFWKFRNAAYLHARGLLDQVALERARNLWEVALLTRRRNAWFVRRWVRLVLGGWWAHDGSKRWERVEIPRFVAKMELFAPTKIFYETSGGRVAFRLRDLDTVGADHQFLAKTRGVERAVVDEALYRPPGSYLGEE</sequence>
<keyword evidence="3" id="KW-0496">Mitochondrion</keyword>
<evidence type="ECO:0000313" key="5">
    <source>
        <dbReference type="Proteomes" id="UP000308768"/>
    </source>
</evidence>